<dbReference type="InterPro" id="IPR000073">
    <property type="entry name" value="AB_hydrolase_1"/>
</dbReference>
<dbReference type="SUPFAM" id="SSF53474">
    <property type="entry name" value="alpha/beta-Hydrolases"/>
    <property type="match status" value="1"/>
</dbReference>
<dbReference type="PANTHER" id="PTHR45763:SF46">
    <property type="entry name" value="AB HYDROLASE-1 DOMAIN-CONTAINING PROTEIN"/>
    <property type="match status" value="1"/>
</dbReference>
<dbReference type="InterPro" id="IPR029058">
    <property type="entry name" value="AB_hydrolase_fold"/>
</dbReference>
<evidence type="ECO:0000259" key="1">
    <source>
        <dbReference type="Pfam" id="PF00561"/>
    </source>
</evidence>
<dbReference type="PANTHER" id="PTHR45763">
    <property type="entry name" value="HYDROLASE, ALPHA/BETA FOLD FAMILY PROTEIN, EXPRESSED-RELATED"/>
    <property type="match status" value="1"/>
</dbReference>
<dbReference type="GO" id="GO:0016787">
    <property type="term" value="F:hydrolase activity"/>
    <property type="evidence" value="ECO:0007669"/>
    <property type="project" value="UniProtKB-KW"/>
</dbReference>
<dbReference type="EMBL" id="LT841305">
    <property type="protein sequence ID" value="SMH65717.1"/>
    <property type="molecule type" value="Genomic_DNA"/>
</dbReference>
<dbReference type="Gene3D" id="3.40.50.1820">
    <property type="entry name" value="alpha/beta hydrolase"/>
    <property type="match status" value="1"/>
</dbReference>
<dbReference type="EMBL" id="CCCS020000031">
    <property type="protein sequence ID" value="CDQ09954.1"/>
    <property type="molecule type" value="Genomic_DNA"/>
</dbReference>
<reference evidence="2" key="2">
    <citation type="submission" date="2014-07" db="EMBL/GenBank/DDBJ databases">
        <title>Initial genome analysis of the psychrotolerant acidophile Acidithiobacillus ferrivorans CF27: insights into iron and sulfur oxidation pathways and into biofilm formation.</title>
        <authorList>
            <person name="Talla E."/>
            <person name="Hedrich S."/>
            <person name="Mangenot S."/>
            <person name="Ji B."/>
            <person name="Johnson D.B."/>
            <person name="Barbe V."/>
            <person name="Bonnefoy V."/>
        </authorList>
    </citation>
    <scope>NUCLEOTIDE SEQUENCE [LARGE SCALE GENOMIC DNA]</scope>
    <source>
        <strain evidence="2">CF27</strain>
    </source>
</reference>
<proteinExistence type="predicted"/>
<evidence type="ECO:0000313" key="3">
    <source>
        <dbReference type="EMBL" id="SMH65717.1"/>
    </source>
</evidence>
<keyword evidence="2" id="KW-0378">Hydrolase</keyword>
<gene>
    <name evidence="3" type="ORF">AFERRI_20501</name>
    <name evidence="2" type="ORF">AFERRI_370058</name>
</gene>
<dbReference type="Proteomes" id="UP000193925">
    <property type="component" value="Chromosome AFERRI"/>
</dbReference>
<protein>
    <submittedName>
        <fullName evidence="2">Alpha/beta hydrolase fold containing protein</fullName>
    </submittedName>
</protein>
<feature type="domain" description="AB hydrolase-1" evidence="1">
    <location>
        <begin position="25"/>
        <end position="275"/>
    </location>
</feature>
<dbReference type="Pfam" id="PF00561">
    <property type="entry name" value="Abhydrolase_1"/>
    <property type="match status" value="1"/>
</dbReference>
<keyword evidence="4" id="KW-1185">Reference proteome</keyword>
<sequence>MKQSLTIRPGQAITYEERGNPGEMPVFFFHGTPGSHFQLDLLPGALLENVHWIAIDRPGYGESSRCLGLGMADVTATIAACADHLNIDRFQVLGFSGGGPYALACAHTMPDRAYAAHLVSSLGPVDVPGIWSALRRQDHLLFTLARRSPRLFRLVLRLSMRGLRQNPERFSAKLAAKMSDRDQSLLTAPDTLAVLNNDLREALHQGTTGMADDLMVLSRPWPFPLEDIQVPVHLWQGAHDQVINPSIGAAIAACIPHAQFQRPEDGAHMVLLTHAAEIRHEIDHVLP</sequence>
<dbReference type="AlphaFoldDB" id="A0A060UTR7"/>
<reference evidence="2" key="1">
    <citation type="submission" date="2014-03" db="EMBL/GenBank/DDBJ databases">
        <authorList>
            <person name="Genoscope - CEA"/>
        </authorList>
    </citation>
    <scope>NUCLEOTIDE SEQUENCE [LARGE SCALE GENOMIC DNA]</scope>
    <source>
        <strain evidence="2">CF27</strain>
    </source>
</reference>
<accession>A0A060UTR7</accession>
<evidence type="ECO:0000313" key="4">
    <source>
        <dbReference type="Proteomes" id="UP000193925"/>
    </source>
</evidence>
<name>A0A060UTR7_9PROT</name>
<reference evidence="3 4" key="3">
    <citation type="submission" date="2017-03" db="EMBL/GenBank/DDBJ databases">
        <authorList>
            <person name="Regsiter A."/>
            <person name="William W."/>
        </authorList>
    </citation>
    <scope>NUCLEOTIDE SEQUENCE [LARGE SCALE GENOMIC DNA]</scope>
    <source>
        <strain evidence="3">PRJEB5721</strain>
    </source>
</reference>
<organism evidence="2">
    <name type="scientific">Acidithiobacillus ferrivorans</name>
    <dbReference type="NCBI Taxonomy" id="160808"/>
    <lineage>
        <taxon>Bacteria</taxon>
        <taxon>Pseudomonadati</taxon>
        <taxon>Pseudomonadota</taxon>
        <taxon>Acidithiobacillia</taxon>
        <taxon>Acidithiobacillales</taxon>
        <taxon>Acidithiobacillaceae</taxon>
        <taxon>Acidithiobacillus</taxon>
    </lineage>
</organism>
<evidence type="ECO:0000313" key="2">
    <source>
        <dbReference type="EMBL" id="CDQ09954.1"/>
    </source>
</evidence>